<dbReference type="InParanoid" id="A0A482WFY6"/>
<evidence type="ECO:0000256" key="1">
    <source>
        <dbReference type="SAM" id="Phobius"/>
    </source>
</evidence>
<dbReference type="AlphaFoldDB" id="A0A482WFY6"/>
<evidence type="ECO:0000313" key="2">
    <source>
        <dbReference type="EMBL" id="RZF32414.1"/>
    </source>
</evidence>
<protein>
    <submittedName>
        <fullName evidence="2">Uncharacterized protein</fullName>
    </submittedName>
</protein>
<feature type="transmembrane region" description="Helical" evidence="1">
    <location>
        <begin position="324"/>
        <end position="348"/>
    </location>
</feature>
<keyword evidence="1" id="KW-1133">Transmembrane helix</keyword>
<dbReference type="Proteomes" id="UP000291343">
    <property type="component" value="Unassembled WGS sequence"/>
</dbReference>
<keyword evidence="1" id="KW-0812">Transmembrane</keyword>
<keyword evidence="1" id="KW-0472">Membrane</keyword>
<keyword evidence="3" id="KW-1185">Reference proteome</keyword>
<feature type="transmembrane region" description="Helical" evidence="1">
    <location>
        <begin position="12"/>
        <end position="33"/>
    </location>
</feature>
<organism evidence="2 3">
    <name type="scientific">Laodelphax striatellus</name>
    <name type="common">Small brown planthopper</name>
    <name type="synonym">Delphax striatella</name>
    <dbReference type="NCBI Taxonomy" id="195883"/>
    <lineage>
        <taxon>Eukaryota</taxon>
        <taxon>Metazoa</taxon>
        <taxon>Ecdysozoa</taxon>
        <taxon>Arthropoda</taxon>
        <taxon>Hexapoda</taxon>
        <taxon>Insecta</taxon>
        <taxon>Pterygota</taxon>
        <taxon>Neoptera</taxon>
        <taxon>Paraneoptera</taxon>
        <taxon>Hemiptera</taxon>
        <taxon>Auchenorrhyncha</taxon>
        <taxon>Fulgoroidea</taxon>
        <taxon>Delphacidae</taxon>
        <taxon>Criomorphinae</taxon>
        <taxon>Laodelphax</taxon>
    </lineage>
</organism>
<name>A0A482WFY6_LAOST</name>
<reference evidence="2 3" key="1">
    <citation type="journal article" date="2017" name="Gigascience">
        <title>Genome sequence of the small brown planthopper, Laodelphax striatellus.</title>
        <authorList>
            <person name="Zhu J."/>
            <person name="Jiang F."/>
            <person name="Wang X."/>
            <person name="Yang P."/>
            <person name="Bao Y."/>
            <person name="Zhao W."/>
            <person name="Wang W."/>
            <person name="Lu H."/>
            <person name="Wang Q."/>
            <person name="Cui N."/>
            <person name="Li J."/>
            <person name="Chen X."/>
            <person name="Luo L."/>
            <person name="Yu J."/>
            <person name="Kang L."/>
            <person name="Cui F."/>
        </authorList>
    </citation>
    <scope>NUCLEOTIDE SEQUENCE [LARGE SCALE GENOMIC DNA]</scope>
    <source>
        <strain evidence="2">Lst14</strain>
    </source>
</reference>
<evidence type="ECO:0000313" key="3">
    <source>
        <dbReference type="Proteomes" id="UP000291343"/>
    </source>
</evidence>
<gene>
    <name evidence="2" type="ORF">LSTR_LSTR001878</name>
</gene>
<dbReference type="OrthoDB" id="5977855at2759"/>
<comment type="caution">
    <text evidence="2">The sequence shown here is derived from an EMBL/GenBank/DDBJ whole genome shotgun (WGS) entry which is preliminary data.</text>
</comment>
<dbReference type="STRING" id="195883.A0A482WFY6"/>
<dbReference type="EMBL" id="QKKF02037264">
    <property type="protein sequence ID" value="RZF32414.1"/>
    <property type="molecule type" value="Genomic_DNA"/>
</dbReference>
<sequence length="368" mass="41919">MIDNFHNSSILFRALICLLAVINVSAIVNPIEVKGAGIYTMKRNDIGMVFYVTVYNRGTEIVSLVTNMVECCEAITDDDTDCEFMKLMGGHMGTLAPGKSRNVTLIFPNLYLHNRRGECLVQVWYRTPKNESFDIRHRIPFDTSLYRDRAVPSMRNYYSLNEVRNCQSPDQDPLDNCEPVSCHLKYAGSRSYFNPINQRCQAIPICMSDPEKELPDIAYVPLSNTCRDLEQAITEDDVKFLTRNEVGTKWKSNPPPRISNLRCHHGHINNQTGLCVCDAGWTSAAIDGDQFNPSTMLYHMCTIQETPDIAVRAKEIFRENMANYAYMLILVSIFYILLFYCTSTFILVNDNPPANQNNQKETPDDSQD</sequence>
<proteinExistence type="predicted"/>
<accession>A0A482WFY6</accession>